<accession>W6UK46</accession>
<dbReference type="CTD" id="36346972"/>
<name>W6UK46_ECHGR</name>
<gene>
    <name evidence="1" type="ORF">EGR_11263</name>
</gene>
<dbReference type="EMBL" id="APAU02000651">
    <property type="protein sequence ID" value="EUB53884.1"/>
    <property type="molecule type" value="Genomic_DNA"/>
</dbReference>
<dbReference type="KEGG" id="egl:EGR_11263"/>
<keyword evidence="2" id="KW-1185">Reference proteome</keyword>
<protein>
    <submittedName>
        <fullName evidence="1">Uncharacterized protein</fullName>
    </submittedName>
</protein>
<dbReference type="AlphaFoldDB" id="W6UK46"/>
<dbReference type="Proteomes" id="UP000019149">
    <property type="component" value="Unassembled WGS sequence"/>
</dbReference>
<evidence type="ECO:0000313" key="1">
    <source>
        <dbReference type="EMBL" id="EUB53884.1"/>
    </source>
</evidence>
<proteinExistence type="predicted"/>
<reference evidence="1 2" key="1">
    <citation type="journal article" date="2013" name="Nat. Genet.">
        <title>The genome of the hydatid tapeworm Echinococcus granulosus.</title>
        <authorList>
            <person name="Zheng H."/>
            <person name="Zhang W."/>
            <person name="Zhang L."/>
            <person name="Zhang Z."/>
            <person name="Li J."/>
            <person name="Lu G."/>
            <person name="Zhu Y."/>
            <person name="Wang Y."/>
            <person name="Huang Y."/>
            <person name="Liu J."/>
            <person name="Kang H."/>
            <person name="Chen J."/>
            <person name="Wang L."/>
            <person name="Chen A."/>
            <person name="Yu S."/>
            <person name="Gao Z."/>
            <person name="Jin L."/>
            <person name="Gu W."/>
            <person name="Wang Z."/>
            <person name="Zhao L."/>
            <person name="Shi B."/>
            <person name="Wen H."/>
            <person name="Lin R."/>
            <person name="Jones M.K."/>
            <person name="Brejova B."/>
            <person name="Vinar T."/>
            <person name="Zhao G."/>
            <person name="McManus D.P."/>
            <person name="Chen Z."/>
            <person name="Zhou Y."/>
            <person name="Wang S."/>
        </authorList>
    </citation>
    <scope>NUCLEOTIDE SEQUENCE [LARGE SCALE GENOMIC DNA]</scope>
</reference>
<dbReference type="GeneID" id="36346972"/>
<sequence length="57" mass="6328">MQINIYLDNINSSFKWSLLPPTEIVASTHDSLARSFNHLLTSVQGIKIAYDFAVCSG</sequence>
<organism evidence="1 2">
    <name type="scientific">Echinococcus granulosus</name>
    <name type="common">Hydatid tapeworm</name>
    <dbReference type="NCBI Taxonomy" id="6210"/>
    <lineage>
        <taxon>Eukaryota</taxon>
        <taxon>Metazoa</taxon>
        <taxon>Spiralia</taxon>
        <taxon>Lophotrochozoa</taxon>
        <taxon>Platyhelminthes</taxon>
        <taxon>Cestoda</taxon>
        <taxon>Eucestoda</taxon>
        <taxon>Cyclophyllidea</taxon>
        <taxon>Taeniidae</taxon>
        <taxon>Echinococcus</taxon>
        <taxon>Echinococcus granulosus group</taxon>
    </lineage>
</organism>
<comment type="caution">
    <text evidence="1">The sequence shown here is derived from an EMBL/GenBank/DDBJ whole genome shotgun (WGS) entry which is preliminary data.</text>
</comment>
<evidence type="ECO:0000313" key="2">
    <source>
        <dbReference type="Proteomes" id="UP000019149"/>
    </source>
</evidence>
<dbReference type="RefSeq" id="XP_024345080.1">
    <property type="nucleotide sequence ID" value="XM_024500506.1"/>
</dbReference>